<comment type="function">
    <text evidence="4">This protein is involved in the repair of mismatches in DNA. It is required for dam-dependent methyl-directed DNA mismatch repair. May act as a 'molecular matchmaker', a protein that promotes the formation of a stable complex between two or more DNA-binding proteins in an ATP-dependent manner without itself being part of a final effector complex.</text>
</comment>
<dbReference type="InterPro" id="IPR042120">
    <property type="entry name" value="MutL_C_dimsub"/>
</dbReference>
<dbReference type="Pfam" id="PF08676">
    <property type="entry name" value="MutL_C"/>
    <property type="match status" value="1"/>
</dbReference>
<comment type="similarity">
    <text evidence="1 4">Belongs to the DNA mismatch repair MutL/HexB family.</text>
</comment>
<name>A0ABR7JP10_9FIRM</name>
<dbReference type="Pfam" id="PF01119">
    <property type="entry name" value="DNA_mis_repair"/>
    <property type="match status" value="1"/>
</dbReference>
<dbReference type="Gene3D" id="3.30.1370.100">
    <property type="entry name" value="MutL, C-terminal domain, regulatory subdomain"/>
    <property type="match status" value="1"/>
</dbReference>
<reference evidence="7 8" key="1">
    <citation type="submission" date="2020-08" db="EMBL/GenBank/DDBJ databases">
        <authorList>
            <person name="Liu C."/>
            <person name="Sun Q."/>
        </authorList>
    </citation>
    <scope>NUCLEOTIDE SEQUENCE [LARGE SCALE GENOMIC DNA]</scope>
    <source>
        <strain evidence="7 8">NSJ-18</strain>
    </source>
</reference>
<dbReference type="SMART" id="SM01340">
    <property type="entry name" value="DNA_mis_repair"/>
    <property type="match status" value="1"/>
</dbReference>
<dbReference type="GO" id="GO:0004519">
    <property type="term" value="F:endonuclease activity"/>
    <property type="evidence" value="ECO:0007669"/>
    <property type="project" value="UniProtKB-KW"/>
</dbReference>
<dbReference type="SUPFAM" id="SSF118116">
    <property type="entry name" value="DNA mismatch repair protein MutL"/>
    <property type="match status" value="1"/>
</dbReference>
<proteinExistence type="inferred from homology"/>
<keyword evidence="2 4" id="KW-0227">DNA damage</keyword>
<dbReference type="InterPro" id="IPR036890">
    <property type="entry name" value="HATPase_C_sf"/>
</dbReference>
<evidence type="ECO:0000313" key="8">
    <source>
        <dbReference type="Proteomes" id="UP000609849"/>
    </source>
</evidence>
<organism evidence="7 8">
    <name type="scientific">Romboutsia faecis</name>
    <dbReference type="NCBI Taxonomy" id="2764597"/>
    <lineage>
        <taxon>Bacteria</taxon>
        <taxon>Bacillati</taxon>
        <taxon>Bacillota</taxon>
        <taxon>Clostridia</taxon>
        <taxon>Peptostreptococcales</taxon>
        <taxon>Peptostreptococcaceae</taxon>
        <taxon>Romboutsia</taxon>
    </lineage>
</organism>
<dbReference type="InterPro" id="IPR042121">
    <property type="entry name" value="MutL_C_regsub"/>
</dbReference>
<sequence length="724" mass="82432">MSNRINILDDLTINKIAAGEVVERPSSVVKELVENCVDAKSTKVIVDIVDGGKKSIRVTDNGSGILSSEVDKSFLRHATSKIKEIDDLYDLYSLGFRGEALASIAAVSKLEMITKAKEEVVGTKVFVEGGKIISKEPVGTTNGTTIIIKDIFFNTPVRQKFLKSTHAETINISDLINKLAIGNPAVQFKYINNGKQMLNTPGDGKLINVVRSIYGKDITENLIEVDFECEYFRMSGYIGNNNVYRSNKNLQHTYINKRFVKSKVILDAINEAYKSIIPIGKHAVCFLNISINPAKIDVNIHPTKLEVKFEDEKDLYIQLRDYLRRKLLSSNLLGKYETYDRTSNPTIKVKEYANKVSESSKPIEVVQALDNKPIDSFKSVNDVLNPKSEVNHNIKELEKIDSILKEDNNLTKSLEKSILNRETTFFNENKSFNLSKGDESIKLTKTNNENEYIIDGNLDMNKSFSIEDLEELDKLDNLDESYGLKESNSLYDNTLNDKMKNDINSNFDSDYLNDSSTKESIQEGFFKEDEDKLSLDGYTVLGVVFNTYIVLQKGESMYLLDQHVAHERILYEEYMSKFYKHDISMQMLLDPIVLELSTVDMLQVEKNLDLFMNFGFEIEIFGNNHIMIRCVPTTFGIPESEKFILQIIDNIDEIKNNYELKGEKFASMACRAAIKANDKIHKLEIDNLISQLNKCENPFTCPHGRPIVVEISKKEIEKMFKRIM</sequence>
<gene>
    <name evidence="4 7" type="primary">mutL</name>
    <name evidence="7" type="ORF">H8923_07820</name>
</gene>
<dbReference type="InterPro" id="IPR014721">
    <property type="entry name" value="Ribsml_uS5_D2-typ_fold_subgr"/>
</dbReference>
<dbReference type="InterPro" id="IPR014790">
    <property type="entry name" value="MutL_C"/>
</dbReference>
<dbReference type="EMBL" id="JACRWE010000003">
    <property type="protein sequence ID" value="MBC5996664.1"/>
    <property type="molecule type" value="Genomic_DNA"/>
</dbReference>
<dbReference type="RefSeq" id="WP_153926206.1">
    <property type="nucleotide sequence ID" value="NZ_JACRWE010000003.1"/>
</dbReference>
<evidence type="ECO:0000256" key="3">
    <source>
        <dbReference type="ARBA" id="ARBA00023204"/>
    </source>
</evidence>
<dbReference type="Proteomes" id="UP000609849">
    <property type="component" value="Unassembled WGS sequence"/>
</dbReference>
<dbReference type="Pfam" id="PF13589">
    <property type="entry name" value="HATPase_c_3"/>
    <property type="match status" value="1"/>
</dbReference>
<dbReference type="InterPro" id="IPR037198">
    <property type="entry name" value="MutL_C_sf"/>
</dbReference>
<dbReference type="InterPro" id="IPR038973">
    <property type="entry name" value="MutL/Mlh/Pms-like"/>
</dbReference>
<dbReference type="InterPro" id="IPR014762">
    <property type="entry name" value="DNA_mismatch_repair_CS"/>
</dbReference>
<evidence type="ECO:0000256" key="2">
    <source>
        <dbReference type="ARBA" id="ARBA00022763"/>
    </source>
</evidence>
<evidence type="ECO:0000313" key="7">
    <source>
        <dbReference type="EMBL" id="MBC5996664.1"/>
    </source>
</evidence>
<dbReference type="Gene3D" id="3.30.565.10">
    <property type="entry name" value="Histidine kinase-like ATPase, C-terminal domain"/>
    <property type="match status" value="1"/>
</dbReference>
<dbReference type="PROSITE" id="PS00058">
    <property type="entry name" value="DNA_MISMATCH_REPAIR_1"/>
    <property type="match status" value="1"/>
</dbReference>
<dbReference type="InterPro" id="IPR020667">
    <property type="entry name" value="DNA_mismatch_repair_MutL"/>
</dbReference>
<dbReference type="CDD" id="cd16926">
    <property type="entry name" value="HATPase_MutL-MLH-PMS-like"/>
    <property type="match status" value="1"/>
</dbReference>
<dbReference type="SUPFAM" id="SSF55874">
    <property type="entry name" value="ATPase domain of HSP90 chaperone/DNA topoisomerase II/histidine kinase"/>
    <property type="match status" value="1"/>
</dbReference>
<protein>
    <recommendedName>
        <fullName evidence="4">DNA mismatch repair protein MutL</fullName>
    </recommendedName>
</protein>
<dbReference type="PANTHER" id="PTHR10073:SF12">
    <property type="entry name" value="DNA MISMATCH REPAIR PROTEIN MLH1"/>
    <property type="match status" value="1"/>
</dbReference>
<dbReference type="SUPFAM" id="SSF54211">
    <property type="entry name" value="Ribosomal protein S5 domain 2-like"/>
    <property type="match status" value="1"/>
</dbReference>
<dbReference type="SMART" id="SM00853">
    <property type="entry name" value="MutL_C"/>
    <property type="match status" value="1"/>
</dbReference>
<comment type="caution">
    <text evidence="7">The sequence shown here is derived from an EMBL/GenBank/DDBJ whole genome shotgun (WGS) entry which is preliminary data.</text>
</comment>
<dbReference type="HAMAP" id="MF_00149">
    <property type="entry name" value="DNA_mis_repair"/>
    <property type="match status" value="1"/>
</dbReference>
<dbReference type="PANTHER" id="PTHR10073">
    <property type="entry name" value="DNA MISMATCH REPAIR PROTEIN MLH, PMS, MUTL"/>
    <property type="match status" value="1"/>
</dbReference>
<dbReference type="NCBIfam" id="TIGR00585">
    <property type="entry name" value="mutl"/>
    <property type="match status" value="1"/>
</dbReference>
<feature type="domain" description="DNA mismatch repair protein S5" evidence="6">
    <location>
        <begin position="210"/>
        <end position="328"/>
    </location>
</feature>
<feature type="domain" description="MutL C-terminal dimerisation" evidence="5">
    <location>
        <begin position="540"/>
        <end position="680"/>
    </location>
</feature>
<dbReference type="Gene3D" id="3.30.230.10">
    <property type="match status" value="1"/>
</dbReference>
<accession>A0ABR7JP10</accession>
<evidence type="ECO:0000259" key="5">
    <source>
        <dbReference type="SMART" id="SM00853"/>
    </source>
</evidence>
<dbReference type="InterPro" id="IPR002099">
    <property type="entry name" value="MutL/Mlh/PMS"/>
</dbReference>
<dbReference type="CDD" id="cd00782">
    <property type="entry name" value="MutL_Trans"/>
    <property type="match status" value="1"/>
</dbReference>
<keyword evidence="7" id="KW-0255">Endonuclease</keyword>
<keyword evidence="7" id="KW-0378">Hydrolase</keyword>
<keyword evidence="7" id="KW-0540">Nuclease</keyword>
<dbReference type="InterPro" id="IPR013507">
    <property type="entry name" value="DNA_mismatch_S5_2-like"/>
</dbReference>
<dbReference type="InterPro" id="IPR020568">
    <property type="entry name" value="Ribosomal_Su5_D2-typ_SF"/>
</dbReference>
<evidence type="ECO:0000256" key="1">
    <source>
        <dbReference type="ARBA" id="ARBA00006082"/>
    </source>
</evidence>
<evidence type="ECO:0000259" key="6">
    <source>
        <dbReference type="SMART" id="SM01340"/>
    </source>
</evidence>
<evidence type="ECO:0000256" key="4">
    <source>
        <dbReference type="HAMAP-Rule" id="MF_00149"/>
    </source>
</evidence>
<keyword evidence="8" id="KW-1185">Reference proteome</keyword>
<keyword evidence="3 4" id="KW-0234">DNA repair</keyword>
<dbReference type="Gene3D" id="3.30.1540.20">
    <property type="entry name" value="MutL, C-terminal domain, dimerisation subdomain"/>
    <property type="match status" value="1"/>
</dbReference>